<gene>
    <name evidence="10" type="ORF">EDC56_2006</name>
</gene>
<comment type="subcellular location">
    <subcellularLocation>
        <location evidence="1">Cell membrane</location>
        <topology evidence="1">Multi-pass membrane protein</topology>
    </subcellularLocation>
    <subcellularLocation>
        <location evidence="8">Membrane</location>
        <topology evidence="8">Multi-pass membrane protein</topology>
    </subcellularLocation>
</comment>
<evidence type="ECO:0000313" key="11">
    <source>
        <dbReference type="Proteomes" id="UP000275394"/>
    </source>
</evidence>
<name>A0A3N2DP19_9GAMM</name>
<keyword evidence="3" id="KW-1003">Cell membrane</keyword>
<dbReference type="GO" id="GO:0035443">
    <property type="term" value="P:tripeptide transmembrane transport"/>
    <property type="evidence" value="ECO:0007669"/>
    <property type="project" value="UniProtKB-ARBA"/>
</dbReference>
<evidence type="ECO:0000256" key="8">
    <source>
        <dbReference type="RuleBase" id="RU003755"/>
    </source>
</evidence>
<evidence type="ECO:0000256" key="9">
    <source>
        <dbReference type="SAM" id="Phobius"/>
    </source>
</evidence>
<evidence type="ECO:0000256" key="7">
    <source>
        <dbReference type="ARBA" id="ARBA00023136"/>
    </source>
</evidence>
<organism evidence="10 11">
    <name type="scientific">Sinobacterium caligoides</name>
    <dbReference type="NCBI Taxonomy" id="933926"/>
    <lineage>
        <taxon>Bacteria</taxon>
        <taxon>Pseudomonadati</taxon>
        <taxon>Pseudomonadota</taxon>
        <taxon>Gammaproteobacteria</taxon>
        <taxon>Cellvibrionales</taxon>
        <taxon>Spongiibacteraceae</taxon>
        <taxon>Sinobacterium</taxon>
    </lineage>
</organism>
<keyword evidence="5" id="KW-0571">Peptide transport</keyword>
<dbReference type="InterPro" id="IPR036259">
    <property type="entry name" value="MFS_trans_sf"/>
</dbReference>
<evidence type="ECO:0000256" key="4">
    <source>
        <dbReference type="ARBA" id="ARBA00022692"/>
    </source>
</evidence>
<dbReference type="InterPro" id="IPR000109">
    <property type="entry name" value="POT_fam"/>
</dbReference>
<feature type="transmembrane region" description="Helical" evidence="9">
    <location>
        <begin position="349"/>
        <end position="370"/>
    </location>
</feature>
<dbReference type="GO" id="GO:0042937">
    <property type="term" value="F:tripeptide transmembrane transporter activity"/>
    <property type="evidence" value="ECO:0007669"/>
    <property type="project" value="UniProtKB-ARBA"/>
</dbReference>
<evidence type="ECO:0000256" key="3">
    <source>
        <dbReference type="ARBA" id="ARBA00022475"/>
    </source>
</evidence>
<dbReference type="OrthoDB" id="9772725at2"/>
<accession>A0A3N2DP19</accession>
<dbReference type="GO" id="GO:0015333">
    <property type="term" value="F:peptide:proton symporter activity"/>
    <property type="evidence" value="ECO:0007669"/>
    <property type="project" value="UniProtKB-ARBA"/>
</dbReference>
<dbReference type="PROSITE" id="PS01023">
    <property type="entry name" value="PTR2_2"/>
    <property type="match status" value="1"/>
</dbReference>
<reference evidence="10 11" key="1">
    <citation type="submission" date="2018-11" db="EMBL/GenBank/DDBJ databases">
        <title>Genomic Encyclopedia of Type Strains, Phase IV (KMG-IV): sequencing the most valuable type-strain genomes for metagenomic binning, comparative biology and taxonomic classification.</title>
        <authorList>
            <person name="Goeker M."/>
        </authorList>
    </citation>
    <scope>NUCLEOTIDE SEQUENCE [LARGE SCALE GENOMIC DNA]</scope>
    <source>
        <strain evidence="10 11">DSM 100316</strain>
    </source>
</reference>
<dbReference type="PANTHER" id="PTHR23517:SF15">
    <property type="entry name" value="PROTON-DEPENDENT OLIGOPEPTIDE FAMILY TRANSPORT PROTEIN"/>
    <property type="match status" value="1"/>
</dbReference>
<keyword evidence="2 8" id="KW-0813">Transport</keyword>
<feature type="transmembrane region" description="Helical" evidence="9">
    <location>
        <begin position="85"/>
        <end position="101"/>
    </location>
</feature>
<dbReference type="InterPro" id="IPR050171">
    <property type="entry name" value="MFS_Transporters"/>
</dbReference>
<dbReference type="AlphaFoldDB" id="A0A3N2DP19"/>
<keyword evidence="7 9" id="KW-0472">Membrane</keyword>
<dbReference type="NCBIfam" id="TIGR00924">
    <property type="entry name" value="yjdL_sub1_fam"/>
    <property type="match status" value="1"/>
</dbReference>
<keyword evidence="6 9" id="KW-1133">Transmembrane helix</keyword>
<dbReference type="InterPro" id="IPR018456">
    <property type="entry name" value="PTR2_symporter_CS"/>
</dbReference>
<feature type="transmembrane region" description="Helical" evidence="9">
    <location>
        <begin position="52"/>
        <end position="73"/>
    </location>
</feature>
<sequence>MTSPSMLDNFKQPKPFYMIFFIEMWERFGYYGVQALLSLYFVKALGMSEDQSFGTTAAFMALAFALISVGGFIGDRVLGAKRTMVLGAAVLATGYFLLAYSVDHQDFVYIALGTICIGNGLFKANPSSLLSKCYAEGDPKLDGAFTLYYMSINIGSFLATAFVPAVHEHYGWSVAYLVCGIGLVCAILNYYACRSWVAHIASEAGGASPGFVKYAIVIIGTAIGAFVAAFLIQNLSIAHWTLVVIGVSVVAYYFYEVARDDTGYRAKMIVAFILMLVGVVFFVLYAQMPMSLNFFAINNVEHNILGYSINPVSFQALNPFWIVVMSPVLVFFYSHFGSQGKDLSMPFKFAVGMFLCSFAFLVLPLGAHYANSQGIVSSNWIILSYFLQSVGELMISGLGLSMVAKLVPQRLMGLVMGMWFLTSAVSAVIGGYISSMTAAPKGVTDPLQTLPLYSDVFLQIGVASFVIAIITLMAAPILTRYINADVPVGEPEAAIA</sequence>
<dbReference type="InterPro" id="IPR005279">
    <property type="entry name" value="Dipep/tripep_permease"/>
</dbReference>
<feature type="transmembrane region" description="Helical" evidence="9">
    <location>
        <begin position="267"/>
        <end position="286"/>
    </location>
</feature>
<feature type="transmembrane region" description="Helical" evidence="9">
    <location>
        <begin position="145"/>
        <end position="166"/>
    </location>
</feature>
<dbReference type="Gene3D" id="1.20.1250.20">
    <property type="entry name" value="MFS general substrate transporter like domains"/>
    <property type="match status" value="1"/>
</dbReference>
<evidence type="ECO:0000256" key="2">
    <source>
        <dbReference type="ARBA" id="ARBA00022448"/>
    </source>
</evidence>
<feature type="transmembrane region" description="Helical" evidence="9">
    <location>
        <begin position="382"/>
        <end position="404"/>
    </location>
</feature>
<dbReference type="GO" id="GO:0005886">
    <property type="term" value="C:plasma membrane"/>
    <property type="evidence" value="ECO:0007669"/>
    <property type="project" value="UniProtKB-SubCell"/>
</dbReference>
<dbReference type="Proteomes" id="UP000275394">
    <property type="component" value="Unassembled WGS sequence"/>
</dbReference>
<feature type="transmembrane region" description="Helical" evidence="9">
    <location>
        <begin position="456"/>
        <end position="478"/>
    </location>
</feature>
<evidence type="ECO:0000256" key="5">
    <source>
        <dbReference type="ARBA" id="ARBA00022856"/>
    </source>
</evidence>
<dbReference type="SUPFAM" id="SSF103473">
    <property type="entry name" value="MFS general substrate transporter"/>
    <property type="match status" value="2"/>
</dbReference>
<protein>
    <submittedName>
        <fullName evidence="10">POT family proton-dependent oligopeptide transporter</fullName>
    </submittedName>
</protein>
<feature type="transmembrane region" description="Helical" evidence="9">
    <location>
        <begin position="211"/>
        <end position="231"/>
    </location>
</feature>
<feature type="transmembrane region" description="Helical" evidence="9">
    <location>
        <begin position="237"/>
        <end position="255"/>
    </location>
</feature>
<dbReference type="RefSeq" id="WP_123712342.1">
    <property type="nucleotide sequence ID" value="NZ_RKHR01000004.1"/>
</dbReference>
<dbReference type="FunFam" id="1.20.1250.20:FF:000017">
    <property type="entry name" value="Dipeptide and tripeptide permease A"/>
    <property type="match status" value="1"/>
</dbReference>
<keyword evidence="4 8" id="KW-0812">Transmembrane</keyword>
<keyword evidence="5" id="KW-0653">Protein transport</keyword>
<feature type="transmembrane region" description="Helical" evidence="9">
    <location>
        <begin position="411"/>
        <end position="436"/>
    </location>
</feature>
<dbReference type="PANTHER" id="PTHR23517">
    <property type="entry name" value="RESISTANCE PROTEIN MDTM, PUTATIVE-RELATED-RELATED"/>
    <property type="match status" value="1"/>
</dbReference>
<dbReference type="Pfam" id="PF00854">
    <property type="entry name" value="PTR2"/>
    <property type="match status" value="1"/>
</dbReference>
<dbReference type="EMBL" id="RKHR01000004">
    <property type="protein sequence ID" value="ROS01564.1"/>
    <property type="molecule type" value="Genomic_DNA"/>
</dbReference>
<dbReference type="CDD" id="cd17346">
    <property type="entry name" value="MFS_DtpA_like"/>
    <property type="match status" value="1"/>
</dbReference>
<feature type="transmembrane region" description="Helical" evidence="9">
    <location>
        <begin position="172"/>
        <end position="191"/>
    </location>
</feature>
<dbReference type="GO" id="GO:0071916">
    <property type="term" value="F:dipeptide transmembrane transporter activity"/>
    <property type="evidence" value="ECO:0007669"/>
    <property type="project" value="UniProtKB-ARBA"/>
</dbReference>
<evidence type="ECO:0000313" key="10">
    <source>
        <dbReference type="EMBL" id="ROS01564.1"/>
    </source>
</evidence>
<feature type="transmembrane region" description="Helical" evidence="9">
    <location>
        <begin position="320"/>
        <end position="337"/>
    </location>
</feature>
<feature type="transmembrane region" description="Helical" evidence="9">
    <location>
        <begin position="107"/>
        <end position="124"/>
    </location>
</feature>
<keyword evidence="11" id="KW-1185">Reference proteome</keyword>
<proteinExistence type="inferred from homology"/>
<comment type="caution">
    <text evidence="10">The sequence shown here is derived from an EMBL/GenBank/DDBJ whole genome shotgun (WGS) entry which is preliminary data.</text>
</comment>
<comment type="similarity">
    <text evidence="8">Belongs to the major facilitator superfamily. Proton-dependent oligopeptide transporter (POT/PTR) (TC 2.A.17) family.</text>
</comment>
<evidence type="ECO:0000256" key="1">
    <source>
        <dbReference type="ARBA" id="ARBA00004651"/>
    </source>
</evidence>
<evidence type="ECO:0000256" key="6">
    <source>
        <dbReference type="ARBA" id="ARBA00022989"/>
    </source>
</evidence>